<dbReference type="GO" id="GO:0008734">
    <property type="term" value="F:L-aspartate oxidase activity"/>
    <property type="evidence" value="ECO:0007669"/>
    <property type="project" value="InterPro"/>
</dbReference>
<protein>
    <submittedName>
        <fullName evidence="1">FAD-dependent oxidoreductase</fullName>
    </submittedName>
</protein>
<accession>A0A2A2IJ07</accession>
<keyword evidence="2" id="KW-1185">Reference proteome</keyword>
<proteinExistence type="predicted"/>
<dbReference type="OrthoDB" id="9777740at2"/>
<dbReference type="Pfam" id="PF12831">
    <property type="entry name" value="FAD_oxidored"/>
    <property type="match status" value="1"/>
</dbReference>
<evidence type="ECO:0000313" key="1">
    <source>
        <dbReference type="EMBL" id="PAV31244.1"/>
    </source>
</evidence>
<dbReference type="Gene3D" id="3.50.50.60">
    <property type="entry name" value="FAD/NAD(P)-binding domain"/>
    <property type="match status" value="1"/>
</dbReference>
<dbReference type="AlphaFoldDB" id="A0A2A2IJ07"/>
<dbReference type="GO" id="GO:0009435">
    <property type="term" value="P:NAD+ biosynthetic process"/>
    <property type="evidence" value="ECO:0007669"/>
    <property type="project" value="InterPro"/>
</dbReference>
<dbReference type="InterPro" id="IPR036188">
    <property type="entry name" value="FAD/NAD-bd_sf"/>
</dbReference>
<dbReference type="EMBL" id="NPOA01000001">
    <property type="protein sequence ID" value="PAV31244.1"/>
    <property type="molecule type" value="Genomic_DNA"/>
</dbReference>
<dbReference type="SUPFAM" id="SSF51905">
    <property type="entry name" value="FAD/NAD(P)-binding domain"/>
    <property type="match status" value="1"/>
</dbReference>
<dbReference type="InterPro" id="IPR005288">
    <property type="entry name" value="NadB"/>
</dbReference>
<dbReference type="Proteomes" id="UP000218887">
    <property type="component" value="Unassembled WGS sequence"/>
</dbReference>
<dbReference type="PANTHER" id="PTHR42716:SF1">
    <property type="entry name" value="SLL0471 PROTEIN"/>
    <property type="match status" value="1"/>
</dbReference>
<dbReference type="PRINTS" id="PR00411">
    <property type="entry name" value="PNDRDTASEI"/>
</dbReference>
<gene>
    <name evidence="1" type="ORF">CIL05_00895</name>
</gene>
<evidence type="ECO:0000313" key="2">
    <source>
        <dbReference type="Proteomes" id="UP000218887"/>
    </source>
</evidence>
<dbReference type="RefSeq" id="WP_095653615.1">
    <property type="nucleotide sequence ID" value="NZ_NPOA01000001.1"/>
</dbReference>
<comment type="caution">
    <text evidence="1">The sequence shown here is derived from an EMBL/GenBank/DDBJ whole genome shotgun (WGS) entry which is preliminary data.</text>
</comment>
<organism evidence="1 2">
    <name type="scientific">Virgibacillus profundi</name>
    <dbReference type="NCBI Taxonomy" id="2024555"/>
    <lineage>
        <taxon>Bacteria</taxon>
        <taxon>Bacillati</taxon>
        <taxon>Bacillota</taxon>
        <taxon>Bacilli</taxon>
        <taxon>Bacillales</taxon>
        <taxon>Bacillaceae</taxon>
        <taxon>Virgibacillus</taxon>
    </lineage>
</organism>
<reference evidence="1 2" key="1">
    <citation type="submission" date="2017-08" db="EMBL/GenBank/DDBJ databases">
        <title>Virgibacillus indicus sp. nov. and Virgibacillus profoundi sp. nov, two moderately halophilic bacteria isolated from marine sediment by using the Microfluidic Streak Plate.</title>
        <authorList>
            <person name="Xu B."/>
            <person name="Hu B."/>
            <person name="Wang J."/>
            <person name="Zhu Y."/>
            <person name="Huang L."/>
            <person name="Du W."/>
            <person name="Huang Y."/>
        </authorList>
    </citation>
    <scope>NUCLEOTIDE SEQUENCE [LARGE SCALE GENOMIC DNA]</scope>
    <source>
        <strain evidence="1 2">IO3-P3-H5</strain>
    </source>
</reference>
<name>A0A2A2IJ07_9BACI</name>
<dbReference type="PANTHER" id="PTHR42716">
    <property type="entry name" value="L-ASPARTATE OXIDASE"/>
    <property type="match status" value="1"/>
</dbReference>
<sequence length="517" mass="58939">MNTDLIIVGGGLGGCAAALAACEQGLNVVLTEETEWLGGQVTSQGVPPDEHKWIEEFGSTRRYRNYRNKVRETYLRTMKVNARDEPLNPGNGLVSTICHDPRVTLHVLNVMLLPYVLTNQLTVELNTKITEIKRNGKSIHEITLKNLQSDRNKKMAASYFIDATEAGDFLPLANIEYVAGAEAKSETGESHAVESADPNDIQAFTYVLGMEYREGENHTIPEPEMYSFWREFHPDIWPDKLLSLFAPHPITKEKRQYTLFREKTGFPLWEYRRIFDKNQYETPFVAGDVTLMNWPQNDYFLGNIYDVTEEEKEKHLYQGKQLSLSLLYWLQTEAPRPDGGKGYPGLKLRKDIFDTEDGLAKAPYIRESRRIKAEYTIVEQDVSPDFNKRKTGKKYDDRVGIGSYSIDLHPSMTGRNYVDIPALPFHIPLGALIPRDADNLLAGCKNIGTTHITNGCYRLHPTEWNIGEACGALIGYCSKHNVTPKMVRGDKQLLNQFQEALRKDGFELEWPEEFYTE</sequence>